<keyword evidence="3" id="KW-1185">Reference proteome</keyword>
<evidence type="ECO:0000313" key="2">
    <source>
        <dbReference type="EMBL" id="GFH49259.1"/>
    </source>
</evidence>
<feature type="region of interest" description="Disordered" evidence="1">
    <location>
        <begin position="434"/>
        <end position="454"/>
    </location>
</feature>
<dbReference type="Proteomes" id="UP001054902">
    <property type="component" value="Unassembled WGS sequence"/>
</dbReference>
<feature type="compositionally biased region" description="Acidic residues" evidence="1">
    <location>
        <begin position="970"/>
        <end position="985"/>
    </location>
</feature>
<reference evidence="2 3" key="1">
    <citation type="journal article" date="2021" name="Sci. Rep.">
        <title>The genome of the diatom Chaetoceros tenuissimus carries an ancient integrated fragment of an extant virus.</title>
        <authorList>
            <person name="Hongo Y."/>
            <person name="Kimura K."/>
            <person name="Takaki Y."/>
            <person name="Yoshida Y."/>
            <person name="Baba S."/>
            <person name="Kobayashi G."/>
            <person name="Nagasaki K."/>
            <person name="Hano T."/>
            <person name="Tomaru Y."/>
        </authorList>
    </citation>
    <scope>NUCLEOTIDE SEQUENCE [LARGE SCALE GENOMIC DNA]</scope>
    <source>
        <strain evidence="2 3">NIES-3715</strain>
    </source>
</reference>
<sequence length="2209" mass="252328">MVEWAAANVKETSSGPTEDGSNQANKRRKTSETPEAALARLTSSYTDAMTSVSKLHKRSNLYVKQQLSTSDSSVMDIDNNEQDTNSNEMDFIVQLASDTRRRFENLLSDPLLQKFCPTFHHVWKHYDSDPKIPTCLSSSAHENTLKELAYASLLNYADLLISCCGCNICDDSIIDRGVVSKIKVVQSLKIGCLWSTFEKDEDTSRLAMASYCDACDLDGSDPLIWLKLAHAARKMGLILDKKKKSYEDASINRNLNWNMHRIERFAIERGLTCLEKGMPQNRVMLRAFHEIEQMEHRVCDNNDFVQAPYDSKVDSAELLIDLKRYSWTTLGRLLLRACREGDTSKKHDGFEISTSWTHSLHRGNVFASPSVRVKICPLLLLEGKELMLICSYLGKESNVLEATCRSISSDLVAARIRAEKDRNKDLKRIEQKMGDALEQSKNSAPPKSLSDEQSKHELLKFAHRTSKRVRSQQMSSDKQAERSKKRKNIEYCLISSLFPCTIDHPTYNHSLSKTIDWNSLSILHPYTDYTATTGNLQEEPIANNDLIKCNVTIEKGKEKLEQKFHSGDSSLSTFVERFSANNSGSREVLQRFLEHTSCYVADVYFNENGNTMLFSQCILETFEMLTKTVDNNLSPRWYGDEHCFDDSTTSKTTIIETFAVNLLATELMMKSCERHGIKVHSFQDHCHIISTNIPRLLKFAEIIETFDLSQQVKNITNGMILRSNWLASYYNVWYSKHISKLSDIKEVQTKALSFLDKTITFMTQCGIQSLSTPHLVSPNRSGDYWTELSRKGIINYRNQLESSTVIARVRQKFQDCITDCQTPEDLKVKFTSDSVMKPIESDLHERYRLDCLQPQENVDELISDFIGKYRDILSRRVANSPVTKIAPADIWNEMWDAFPSSCDSIHSQEMMKDPSLLSIIAICIQHQQVNFSVFMIRLLQKLIETVFVTRITILNTRKSSMTSFVYTNDSDSDDEESDSDSEQDSVDPVTLKRLSTFLLHKLTDIISNAKFEEITDIQHYILHISKLGFEHSCGMLSSERSSTSDTPNLFQRLQSDKDLLMATLNMGAKFLSVIEESDSSKFVTASLFSMLVKCVVQTKKVVNFALKLRETNTLSRSECHPLIMLNAKHMGVCAVELASICSKYGNQYHGKTVKESFLLQHILFVTDENGQKSKDATIILQFTECLTWFWEFVKTSETIDNPSIGPRYPFITNSVHKQAAKHLLVPIASCICAFIGITGHGHNGVIGETFNSMSNSEKTLDNENLPLSEFFDSDESTKVCVFDDVDTTTEKKRLLQCLCKSVQSVAMVFSDHSDKEISTMESCTLIPFTKGYFLPLIVARLLSNMADFVLINFGTSIWDEAYPFGFRSSFAQLDLLLLRAYRCLHGFNFNAPHLASKIERDLIIPTNSSTATNGLFYFRPESCDAAIKLYRCVIRSVFESKKRIPIEIFDCIRSLFPKDSANENVQAIEEFLYSPKSNNTFILNSVPEGFPSWILEDGKCNSITQEGDSDIMRCKRGIVEYLADSSTLGLGDKQTSEHSAFLEVELAIEKQFNAIIQSLSYDPKNEAKWYRAGECIAIKINHILDCVIPADRKIRNKKIAPAMTSDLMIQQWKAYKNRKMSIEQIKRRQWRQFLKENCQNFFISLDVYLKHQFCSFKSLQEMEVEINFPANTFSSIQGIGYKFVSALRLIRFRCSQMTLYLSKQKEASLGIESSMYSEYAENFATSEYDSVSFYDTKICDFEVRERSMNALRLFQAALDSLQSSITNDCYAATWESLFMIGKCYEKVSSTLTKEKFQEAQTREYEQIMIAAMESYRTAHSDAEKNKEEGNSGQGGGSSHGIQELVYRIHATRLKVLIAAIQVPLAELDLSLKEATRICEMCPFEPESIDDVNQSRNEKLWSLFVDAVRGIASCRKASPFFHRSQYRHCQALLWAPVFFNPFDYAVGIIPQIPSHIKKSIPNMDFDDFVQSADSVISTLFDKKRSQIAAVWLTTPSSPSPYEKINSTARKFDSLRCKYIHAFIEVQYLMKNTKKLQNLMKWAYSAQRDLPNLYDLNYQKWRLKAKHDSGIEAHIKDNILFPPSGIISFIKVRANSTICRILLDRFSKEFQVSEKTLFVDFYECFKRLNCPVDAPVWKSRQGQKLLSSVSCIVIEALCLAYTKYFCTEDDVYKVCRDWEYKILLLRKAASEGERLLQKREADADIRKQKKK</sequence>
<evidence type="ECO:0000256" key="1">
    <source>
        <dbReference type="SAM" id="MobiDB-lite"/>
    </source>
</evidence>
<evidence type="ECO:0000313" key="3">
    <source>
        <dbReference type="Proteomes" id="UP001054902"/>
    </source>
</evidence>
<feature type="region of interest" description="Disordered" evidence="1">
    <location>
        <begin position="966"/>
        <end position="987"/>
    </location>
</feature>
<gene>
    <name evidence="2" type="ORF">CTEN210_05735</name>
</gene>
<proteinExistence type="predicted"/>
<protein>
    <submittedName>
        <fullName evidence="2">Uncharacterized protein</fullName>
    </submittedName>
</protein>
<feature type="region of interest" description="Disordered" evidence="1">
    <location>
        <begin position="1819"/>
        <end position="1838"/>
    </location>
</feature>
<accession>A0AAD3CR31</accession>
<comment type="caution">
    <text evidence="2">The sequence shown here is derived from an EMBL/GenBank/DDBJ whole genome shotgun (WGS) entry which is preliminary data.</text>
</comment>
<organism evidence="2 3">
    <name type="scientific">Chaetoceros tenuissimus</name>
    <dbReference type="NCBI Taxonomy" id="426638"/>
    <lineage>
        <taxon>Eukaryota</taxon>
        <taxon>Sar</taxon>
        <taxon>Stramenopiles</taxon>
        <taxon>Ochrophyta</taxon>
        <taxon>Bacillariophyta</taxon>
        <taxon>Coscinodiscophyceae</taxon>
        <taxon>Chaetocerotophycidae</taxon>
        <taxon>Chaetocerotales</taxon>
        <taxon>Chaetocerotaceae</taxon>
        <taxon>Chaetoceros</taxon>
    </lineage>
</organism>
<feature type="compositionally biased region" description="Polar residues" evidence="1">
    <location>
        <begin position="10"/>
        <end position="24"/>
    </location>
</feature>
<name>A0AAD3CR31_9STRA</name>
<feature type="region of interest" description="Disordered" evidence="1">
    <location>
        <begin position="1"/>
        <end position="36"/>
    </location>
</feature>
<dbReference type="EMBL" id="BLLK01000038">
    <property type="protein sequence ID" value="GFH49259.1"/>
    <property type="molecule type" value="Genomic_DNA"/>
</dbReference>
<feature type="compositionally biased region" description="Basic and acidic residues" evidence="1">
    <location>
        <begin position="1819"/>
        <end position="1829"/>
    </location>
</feature>